<dbReference type="EMBL" id="CAWVOH010000001">
    <property type="protein sequence ID" value="CAK8053719.1"/>
    <property type="molecule type" value="Genomic_DNA"/>
</dbReference>
<feature type="region of interest" description="Disordered" evidence="1">
    <location>
        <begin position="1"/>
        <end position="43"/>
    </location>
</feature>
<gene>
    <name evidence="2" type="ORF">R54876_GBNLAHCA_00276</name>
</gene>
<keyword evidence="3" id="KW-1185">Reference proteome</keyword>
<reference evidence="2 3" key="1">
    <citation type="submission" date="2024-01" db="EMBL/GenBank/DDBJ databases">
        <authorList>
            <person name="Botero Cardona J."/>
        </authorList>
    </citation>
    <scope>NUCLEOTIDE SEQUENCE [LARGE SCALE GENOMIC DNA]</scope>
    <source>
        <strain evidence="2 3">LMG 33000</strain>
    </source>
</reference>
<feature type="compositionally biased region" description="Basic and acidic residues" evidence="1">
    <location>
        <begin position="22"/>
        <end position="32"/>
    </location>
</feature>
<proteinExistence type="predicted"/>
<organism evidence="2 3">
    <name type="scientific">Eupransor demetentiae</name>
    <dbReference type="NCBI Taxonomy" id="3109584"/>
    <lineage>
        <taxon>Bacteria</taxon>
        <taxon>Bacillati</taxon>
        <taxon>Bacillota</taxon>
        <taxon>Bacilli</taxon>
        <taxon>Lactobacillales</taxon>
        <taxon>Lactobacillaceae</taxon>
        <taxon>Eupransor</taxon>
    </lineage>
</organism>
<sequence length="43" mass="4710">MAKIVNKEERTNSPLDDLIALPKEESEADKAARKAALGKESNK</sequence>
<evidence type="ECO:0000256" key="1">
    <source>
        <dbReference type="SAM" id="MobiDB-lite"/>
    </source>
</evidence>
<dbReference type="Proteomes" id="UP001314241">
    <property type="component" value="Unassembled WGS sequence"/>
</dbReference>
<evidence type="ECO:0000313" key="2">
    <source>
        <dbReference type="EMBL" id="CAK8053719.1"/>
    </source>
</evidence>
<protein>
    <submittedName>
        <fullName evidence="2">Uncharacterized protein</fullName>
    </submittedName>
</protein>
<name>A0ABM9N3J0_9LACO</name>
<evidence type="ECO:0000313" key="3">
    <source>
        <dbReference type="Proteomes" id="UP001314241"/>
    </source>
</evidence>
<accession>A0ABM9N3J0</accession>
<dbReference type="RefSeq" id="WP_349641273.1">
    <property type="nucleotide sequence ID" value="NZ_CAWVOH010000001.1"/>
</dbReference>
<comment type="caution">
    <text evidence="2">The sequence shown here is derived from an EMBL/GenBank/DDBJ whole genome shotgun (WGS) entry which is preliminary data.</text>
</comment>
<feature type="compositionally biased region" description="Basic and acidic residues" evidence="1">
    <location>
        <begin position="1"/>
        <end position="11"/>
    </location>
</feature>